<organism evidence="2 3">
    <name type="scientific">Trifolium medium</name>
    <dbReference type="NCBI Taxonomy" id="97028"/>
    <lineage>
        <taxon>Eukaryota</taxon>
        <taxon>Viridiplantae</taxon>
        <taxon>Streptophyta</taxon>
        <taxon>Embryophyta</taxon>
        <taxon>Tracheophyta</taxon>
        <taxon>Spermatophyta</taxon>
        <taxon>Magnoliopsida</taxon>
        <taxon>eudicotyledons</taxon>
        <taxon>Gunneridae</taxon>
        <taxon>Pentapetalae</taxon>
        <taxon>rosids</taxon>
        <taxon>fabids</taxon>
        <taxon>Fabales</taxon>
        <taxon>Fabaceae</taxon>
        <taxon>Papilionoideae</taxon>
        <taxon>50 kb inversion clade</taxon>
        <taxon>NPAAA clade</taxon>
        <taxon>Hologalegina</taxon>
        <taxon>IRL clade</taxon>
        <taxon>Trifolieae</taxon>
        <taxon>Trifolium</taxon>
    </lineage>
</organism>
<evidence type="ECO:0000256" key="1">
    <source>
        <dbReference type="SAM" id="MobiDB-lite"/>
    </source>
</evidence>
<keyword evidence="3" id="KW-1185">Reference proteome</keyword>
<evidence type="ECO:0000313" key="2">
    <source>
        <dbReference type="EMBL" id="MCI55203.1"/>
    </source>
</evidence>
<dbReference type="EMBL" id="LXQA010492310">
    <property type="protein sequence ID" value="MCI55203.1"/>
    <property type="molecule type" value="Genomic_DNA"/>
</dbReference>
<dbReference type="AlphaFoldDB" id="A0A392T248"/>
<reference evidence="2 3" key="1">
    <citation type="journal article" date="2018" name="Front. Plant Sci.">
        <title>Red Clover (Trifolium pratense) and Zigzag Clover (T. medium) - A Picture of Genomic Similarities and Differences.</title>
        <authorList>
            <person name="Dluhosova J."/>
            <person name="Istvanek J."/>
            <person name="Nedelnik J."/>
            <person name="Repkova J."/>
        </authorList>
    </citation>
    <scope>NUCLEOTIDE SEQUENCE [LARGE SCALE GENOMIC DNA]</scope>
    <source>
        <strain evidence="3">cv. 10/8</strain>
        <tissue evidence="2">Leaf</tissue>
    </source>
</reference>
<dbReference type="Proteomes" id="UP000265520">
    <property type="component" value="Unassembled WGS sequence"/>
</dbReference>
<evidence type="ECO:0000313" key="3">
    <source>
        <dbReference type="Proteomes" id="UP000265520"/>
    </source>
</evidence>
<feature type="non-terminal residue" evidence="2">
    <location>
        <position position="37"/>
    </location>
</feature>
<feature type="region of interest" description="Disordered" evidence="1">
    <location>
        <begin position="1"/>
        <end position="37"/>
    </location>
</feature>
<name>A0A392T248_9FABA</name>
<comment type="caution">
    <text evidence="2">The sequence shown here is derived from an EMBL/GenBank/DDBJ whole genome shotgun (WGS) entry which is preliminary data.</text>
</comment>
<sequence length="37" mass="4314">MEERLPIGIESKGETAERERERGAADLKRRSREDGRE</sequence>
<protein>
    <submittedName>
        <fullName evidence="2">Uncharacterized protein</fullName>
    </submittedName>
</protein>
<accession>A0A392T248</accession>
<proteinExistence type="predicted"/>